<reference evidence="2 3" key="1">
    <citation type="submission" date="2016-11" db="EMBL/GenBank/DDBJ databases">
        <title>Draft Genome Sequences of Nine Cyanobacterial Strains from Diverse Habitats.</title>
        <authorList>
            <person name="Zhu T."/>
            <person name="Hou S."/>
            <person name="Lu X."/>
            <person name="Hess W.R."/>
        </authorList>
    </citation>
    <scope>NUCLEOTIDE SEQUENCE [LARGE SCALE GENOMIC DNA]</scope>
    <source>
        <strain evidence="2 3">NIES-593</strain>
    </source>
</reference>
<dbReference type="Pfam" id="PF06949">
    <property type="entry name" value="DUF1292"/>
    <property type="match status" value="1"/>
</dbReference>
<dbReference type="EMBL" id="MRCB01000007">
    <property type="protein sequence ID" value="OKH24160.1"/>
    <property type="molecule type" value="Genomic_DNA"/>
</dbReference>
<dbReference type="AlphaFoldDB" id="A0A1U7HKN6"/>
<dbReference type="STRING" id="1921803.NIES593_08365"/>
<evidence type="ECO:0008006" key="4">
    <source>
        <dbReference type="Google" id="ProtNLM"/>
    </source>
</evidence>
<organism evidence="2 3">
    <name type="scientific">Hydrococcus rivularis NIES-593</name>
    <dbReference type="NCBI Taxonomy" id="1921803"/>
    <lineage>
        <taxon>Bacteria</taxon>
        <taxon>Bacillati</taxon>
        <taxon>Cyanobacteriota</taxon>
        <taxon>Cyanophyceae</taxon>
        <taxon>Pleurocapsales</taxon>
        <taxon>Hydrococcaceae</taxon>
        <taxon>Hydrococcus</taxon>
    </lineage>
</organism>
<evidence type="ECO:0000313" key="3">
    <source>
        <dbReference type="Proteomes" id="UP000186868"/>
    </source>
</evidence>
<proteinExistence type="predicted"/>
<dbReference type="InterPro" id="IPR009711">
    <property type="entry name" value="UPF0473"/>
</dbReference>
<dbReference type="RefSeq" id="WP_073599144.1">
    <property type="nucleotide sequence ID" value="NZ_MRCB01000007.1"/>
</dbReference>
<gene>
    <name evidence="2" type="ORF">NIES593_08365</name>
</gene>
<name>A0A1U7HKN6_9CYAN</name>
<dbReference type="InterPro" id="IPR022203">
    <property type="entry name" value="DUF3727"/>
</dbReference>
<protein>
    <recommendedName>
        <fullName evidence="4">DUF3727 domain-containing protein</fullName>
    </recommendedName>
</protein>
<comment type="caution">
    <text evidence="2">The sequence shown here is derived from an EMBL/GenBank/DDBJ whole genome shotgun (WGS) entry which is preliminary data.</text>
</comment>
<dbReference type="Pfam" id="PF12527">
    <property type="entry name" value="DUF3727"/>
    <property type="match status" value="1"/>
</dbReference>
<sequence>MSSFRFNPENELDDEEKVTLTDEEGRTLECYVENSLDREDTTYVLLMPVDTPIVILAWDKEKDEEFSDAILIEDSEEIEQVFADAKAVLAELELTLKNTAYTLTASGELPPLEDEEVITLEIEAEEEELQFLASFYSQDQRYSIYTPLSPLLFLAKYDEKGELEMVSPDDQQMQPILEELLFEEIEE</sequence>
<keyword evidence="3" id="KW-1185">Reference proteome</keyword>
<dbReference type="OrthoDB" id="571691at2"/>
<evidence type="ECO:0000313" key="2">
    <source>
        <dbReference type="EMBL" id="OKH24160.1"/>
    </source>
</evidence>
<dbReference type="PANTHER" id="PTHR36061">
    <property type="match status" value="1"/>
</dbReference>
<feature type="region of interest" description="Disordered" evidence="1">
    <location>
        <begin position="1"/>
        <end position="20"/>
    </location>
</feature>
<dbReference type="Proteomes" id="UP000186868">
    <property type="component" value="Unassembled WGS sequence"/>
</dbReference>
<evidence type="ECO:0000256" key="1">
    <source>
        <dbReference type="SAM" id="MobiDB-lite"/>
    </source>
</evidence>
<dbReference type="PANTHER" id="PTHR36061:SF3">
    <property type="entry name" value="OS04G0692200 PROTEIN"/>
    <property type="match status" value="1"/>
</dbReference>
<accession>A0A1U7HKN6</accession>